<dbReference type="InterPro" id="IPR006119">
    <property type="entry name" value="Resolv_N"/>
</dbReference>
<evidence type="ECO:0000256" key="4">
    <source>
        <dbReference type="PIRSR" id="PIRSR606118-50"/>
    </source>
</evidence>
<accession>A0A0V8GBM0</accession>
<dbReference type="PROSITE" id="PS00397">
    <property type="entry name" value="RECOMBINASES_1"/>
    <property type="match status" value="1"/>
</dbReference>
<organism evidence="7 8">
    <name type="scientific">Exiguobacterium indicum</name>
    <dbReference type="NCBI Taxonomy" id="296995"/>
    <lineage>
        <taxon>Bacteria</taxon>
        <taxon>Bacillati</taxon>
        <taxon>Bacillota</taxon>
        <taxon>Bacilli</taxon>
        <taxon>Bacillales</taxon>
        <taxon>Bacillales Family XII. Incertae Sedis</taxon>
        <taxon>Exiguobacterium</taxon>
    </lineage>
</organism>
<evidence type="ECO:0000259" key="6">
    <source>
        <dbReference type="PROSITE" id="PS51736"/>
    </source>
</evidence>
<keyword evidence="2" id="KW-0238">DNA-binding</keyword>
<keyword evidence="1" id="KW-0229">DNA integration</keyword>
<dbReference type="Proteomes" id="UP000053797">
    <property type="component" value="Unassembled WGS sequence"/>
</dbReference>
<dbReference type="PANTHER" id="PTHR30461">
    <property type="entry name" value="DNA-INVERTASE FROM LAMBDOID PROPHAGE"/>
    <property type="match status" value="1"/>
</dbReference>
<evidence type="ECO:0000256" key="3">
    <source>
        <dbReference type="ARBA" id="ARBA00023172"/>
    </source>
</evidence>
<dbReference type="GO" id="GO:0003677">
    <property type="term" value="F:DNA binding"/>
    <property type="evidence" value="ECO:0007669"/>
    <property type="project" value="UniProtKB-KW"/>
</dbReference>
<dbReference type="InterPro" id="IPR050639">
    <property type="entry name" value="SSR_resolvase"/>
</dbReference>
<dbReference type="CDD" id="cd03768">
    <property type="entry name" value="SR_ResInv"/>
    <property type="match status" value="1"/>
</dbReference>
<evidence type="ECO:0000256" key="5">
    <source>
        <dbReference type="PROSITE-ProRule" id="PRU10137"/>
    </source>
</evidence>
<keyword evidence="3" id="KW-0233">DNA recombination</keyword>
<dbReference type="PANTHER" id="PTHR30461:SF2">
    <property type="entry name" value="SERINE RECOMBINASE PINE-RELATED"/>
    <property type="match status" value="1"/>
</dbReference>
<dbReference type="AlphaFoldDB" id="A0A0V8GBM0"/>
<dbReference type="InterPro" id="IPR006118">
    <property type="entry name" value="Recombinase_CS"/>
</dbReference>
<feature type="domain" description="Resolvase/invertase-type recombinase catalytic" evidence="6">
    <location>
        <begin position="4"/>
        <end position="148"/>
    </location>
</feature>
<dbReference type="EMBL" id="LNQL01000007">
    <property type="protein sequence ID" value="KSU47668.1"/>
    <property type="molecule type" value="Genomic_DNA"/>
</dbReference>
<dbReference type="RefSeq" id="WP_058266027.1">
    <property type="nucleotide sequence ID" value="NZ_FMYN01000007.1"/>
</dbReference>
<sequence length="208" mass="24526">MENRKFGYIRVSSKDQNEGRQLEAMKNVGINERDIYLDKQSGKNFERANYQLLKRIIRKGDVLCIHSLDRFGRNKEEILQEWNDLTKNIEADIIVLDMPLLDTTQYKDSMGTFIADLVLQILSWMAEEERQRIRKRQREGIDLALQNGVQFGRPKVLISDEFREVYQRWKRKEITAVKAMQEAGVKKTSFYKLVTALEKEEKDAVHIE</sequence>
<name>A0A0V8GBM0_9BACL</name>
<dbReference type="GO" id="GO:0015074">
    <property type="term" value="P:DNA integration"/>
    <property type="evidence" value="ECO:0007669"/>
    <property type="project" value="UniProtKB-KW"/>
</dbReference>
<dbReference type="GO" id="GO:0000150">
    <property type="term" value="F:DNA strand exchange activity"/>
    <property type="evidence" value="ECO:0007669"/>
    <property type="project" value="InterPro"/>
</dbReference>
<dbReference type="InterPro" id="IPR036162">
    <property type="entry name" value="Resolvase-like_N_sf"/>
</dbReference>
<dbReference type="Pfam" id="PF00239">
    <property type="entry name" value="Resolvase"/>
    <property type="match status" value="1"/>
</dbReference>
<evidence type="ECO:0000313" key="7">
    <source>
        <dbReference type="EMBL" id="KSU47668.1"/>
    </source>
</evidence>
<dbReference type="OrthoDB" id="9797501at2"/>
<gene>
    <name evidence="7" type="ORF">AS033_15550</name>
</gene>
<proteinExistence type="predicted"/>
<dbReference type="SMART" id="SM00857">
    <property type="entry name" value="Resolvase"/>
    <property type="match status" value="1"/>
</dbReference>
<dbReference type="PROSITE" id="PS51736">
    <property type="entry name" value="RECOMBINASES_3"/>
    <property type="match status" value="1"/>
</dbReference>
<protein>
    <submittedName>
        <fullName evidence="7">DNA recombinase</fullName>
    </submittedName>
</protein>
<reference evidence="7 8" key="1">
    <citation type="journal article" date="2015" name="Int. J. Syst. Evol. Microbiol.">
        <title>Exiguobacterium enclense sp. nov., isolated from sediment.</title>
        <authorList>
            <person name="Dastager S.G."/>
            <person name="Mawlankar R."/>
            <person name="Sonalkar V.V."/>
            <person name="Thorat M.N."/>
            <person name="Mual P."/>
            <person name="Verma A."/>
            <person name="Krishnamurthi S."/>
            <person name="Tang S.K."/>
            <person name="Li W.J."/>
        </authorList>
    </citation>
    <scope>NUCLEOTIDE SEQUENCE [LARGE SCALE GENOMIC DNA]</scope>
    <source>
        <strain evidence="7 8">NIO-1109</strain>
    </source>
</reference>
<evidence type="ECO:0000313" key="8">
    <source>
        <dbReference type="Proteomes" id="UP000053797"/>
    </source>
</evidence>
<feature type="active site" description="O-(5'-phospho-DNA)-serine intermediate" evidence="4 5">
    <location>
        <position position="12"/>
    </location>
</feature>
<evidence type="ECO:0000256" key="1">
    <source>
        <dbReference type="ARBA" id="ARBA00022908"/>
    </source>
</evidence>
<comment type="caution">
    <text evidence="7">The sequence shown here is derived from an EMBL/GenBank/DDBJ whole genome shotgun (WGS) entry which is preliminary data.</text>
</comment>
<evidence type="ECO:0000256" key="2">
    <source>
        <dbReference type="ARBA" id="ARBA00023125"/>
    </source>
</evidence>
<dbReference type="SUPFAM" id="SSF53041">
    <property type="entry name" value="Resolvase-like"/>
    <property type="match status" value="1"/>
</dbReference>
<dbReference type="Gene3D" id="3.40.50.1390">
    <property type="entry name" value="Resolvase, N-terminal catalytic domain"/>
    <property type="match status" value="1"/>
</dbReference>